<dbReference type="AlphaFoldDB" id="A0A6C0LZF8"/>
<sequence>MDTFTAVYTDPHMVFTFSGGTTISYTASLLSLVEDVRDGSWILASGDANLGTTILDWNQMTAPAGAVSRTDAINKINALVLPDEYFDVLNVTTLNANTIVSAATFGSNNAANDTRIVLGDAAGATVLDVQDSTTASVFSIDSLGLVTMPSLTASRIVATDANGVASSVANLASWVTGTANRVTVTNDGDGTVTLSTPQDIATTSSPTFASLTLTKRFITSGVVSLSTSVDGSPQGAIDVTNVSVVMVSPDTGDFRINGFANGIAYQRILVVKAVDANNLILTYNSAGGTQKILCQDGKDITLPYYGAVSLLYTGSLWFVEEQSMKTINTQMNITDSTASVSTVTGAVVLAGGLGVGGNITAATFTPAAVPAITGSRGGNAALASLLTGLASIGLITDTSTP</sequence>
<organism evidence="1">
    <name type="scientific">viral metagenome</name>
    <dbReference type="NCBI Taxonomy" id="1070528"/>
    <lineage>
        <taxon>unclassified sequences</taxon>
        <taxon>metagenomes</taxon>
        <taxon>organismal metagenomes</taxon>
    </lineage>
</organism>
<evidence type="ECO:0000313" key="1">
    <source>
        <dbReference type="EMBL" id="QHU35673.1"/>
    </source>
</evidence>
<dbReference type="EMBL" id="MN740610">
    <property type="protein sequence ID" value="QHU35673.1"/>
    <property type="molecule type" value="Genomic_DNA"/>
</dbReference>
<name>A0A6C0LZF8_9ZZZZ</name>
<proteinExistence type="predicted"/>
<accession>A0A6C0LZF8</accession>
<protein>
    <submittedName>
        <fullName evidence="1">Uncharacterized protein</fullName>
    </submittedName>
</protein>
<reference evidence="1" key="1">
    <citation type="journal article" date="2020" name="Nature">
        <title>Giant virus diversity and host interactions through global metagenomics.</title>
        <authorList>
            <person name="Schulz F."/>
            <person name="Roux S."/>
            <person name="Paez-Espino D."/>
            <person name="Jungbluth S."/>
            <person name="Walsh D.A."/>
            <person name="Denef V.J."/>
            <person name="McMahon K.D."/>
            <person name="Konstantinidis K.T."/>
            <person name="Eloe-Fadrosh E.A."/>
            <person name="Kyrpides N.C."/>
            <person name="Woyke T."/>
        </authorList>
    </citation>
    <scope>NUCLEOTIDE SEQUENCE</scope>
    <source>
        <strain evidence="1">GVMAG-S-1029409-49</strain>
    </source>
</reference>